<evidence type="ECO:0000256" key="5">
    <source>
        <dbReference type="ARBA" id="ARBA00023098"/>
    </source>
</evidence>
<organism evidence="9 10">
    <name type="scientific">Talaromyces pinophilus</name>
    <name type="common">Penicillium pinophilum</name>
    <dbReference type="NCBI Taxonomy" id="128442"/>
    <lineage>
        <taxon>Eukaryota</taxon>
        <taxon>Fungi</taxon>
        <taxon>Dikarya</taxon>
        <taxon>Ascomycota</taxon>
        <taxon>Pezizomycotina</taxon>
        <taxon>Eurotiomycetes</taxon>
        <taxon>Eurotiomycetidae</taxon>
        <taxon>Eurotiales</taxon>
        <taxon>Trichocomaceae</taxon>
        <taxon>Talaromyces</taxon>
        <taxon>Talaromyces sect. Talaromyces</taxon>
    </lineage>
</organism>
<dbReference type="GO" id="GO:0006629">
    <property type="term" value="P:lipid metabolic process"/>
    <property type="evidence" value="ECO:0007669"/>
    <property type="project" value="UniProtKB-KW"/>
</dbReference>
<feature type="transmembrane region" description="Helical" evidence="8">
    <location>
        <begin position="245"/>
        <end position="270"/>
    </location>
</feature>
<keyword evidence="6 8" id="KW-0472">Membrane</keyword>
<keyword evidence="10" id="KW-1185">Reference proteome</keyword>
<keyword evidence="2 8" id="KW-0812">Transmembrane</keyword>
<dbReference type="PANTHER" id="PTHR21212:SF0">
    <property type="entry name" value="SEIPIN"/>
    <property type="match status" value="1"/>
</dbReference>
<dbReference type="InterPro" id="IPR009617">
    <property type="entry name" value="Seipin"/>
</dbReference>
<keyword evidence="3" id="KW-0256">Endoplasmic reticulum</keyword>
<evidence type="ECO:0000313" key="10">
    <source>
        <dbReference type="Proteomes" id="UP000053095"/>
    </source>
</evidence>
<feature type="transmembrane region" description="Helical" evidence="8">
    <location>
        <begin position="43"/>
        <end position="70"/>
    </location>
</feature>
<evidence type="ECO:0000256" key="6">
    <source>
        <dbReference type="ARBA" id="ARBA00023136"/>
    </source>
</evidence>
<proteinExistence type="predicted"/>
<protein>
    <recommendedName>
        <fullName evidence="11">Adipose-regulatory protein-domain-containing protein</fullName>
    </recommendedName>
</protein>
<dbReference type="GO" id="GO:0140042">
    <property type="term" value="P:lipid droplet formation"/>
    <property type="evidence" value="ECO:0007669"/>
    <property type="project" value="UniProtKB-ARBA"/>
</dbReference>
<feature type="compositionally biased region" description="Basic and acidic residues" evidence="7">
    <location>
        <begin position="335"/>
        <end position="345"/>
    </location>
</feature>
<keyword evidence="4 8" id="KW-1133">Transmembrane helix</keyword>
<dbReference type="CDD" id="cd23995">
    <property type="entry name" value="Seipin_BSCL2_like"/>
    <property type="match status" value="1"/>
</dbReference>
<comment type="subcellular location">
    <subcellularLocation>
        <location evidence="1">Endoplasmic reticulum membrane</location>
        <topology evidence="1">Multi-pass membrane protein</topology>
    </subcellularLocation>
</comment>
<dbReference type="AlphaFoldDB" id="A0A6V8HEA8"/>
<evidence type="ECO:0000256" key="8">
    <source>
        <dbReference type="SAM" id="Phobius"/>
    </source>
</evidence>
<evidence type="ECO:0008006" key="11">
    <source>
        <dbReference type="Google" id="ProtNLM"/>
    </source>
</evidence>
<dbReference type="Pfam" id="PF06775">
    <property type="entry name" value="Seipin"/>
    <property type="match status" value="1"/>
</dbReference>
<evidence type="ECO:0000256" key="7">
    <source>
        <dbReference type="SAM" id="MobiDB-lite"/>
    </source>
</evidence>
<name>A0A6V8HEA8_TALPI</name>
<gene>
    <name evidence="9" type="ORF">TCE0_034f11324</name>
</gene>
<dbReference type="GO" id="GO:0005789">
    <property type="term" value="C:endoplasmic reticulum membrane"/>
    <property type="evidence" value="ECO:0007669"/>
    <property type="project" value="UniProtKB-SubCell"/>
</dbReference>
<feature type="compositionally biased region" description="Polar residues" evidence="7">
    <location>
        <begin position="317"/>
        <end position="329"/>
    </location>
</feature>
<dbReference type="EMBL" id="DF933830">
    <property type="protein sequence ID" value="GAM39623.1"/>
    <property type="molecule type" value="Genomic_DNA"/>
</dbReference>
<evidence type="ECO:0000256" key="4">
    <source>
        <dbReference type="ARBA" id="ARBA00022989"/>
    </source>
</evidence>
<evidence type="ECO:0000313" key="9">
    <source>
        <dbReference type="EMBL" id="GAM39623.1"/>
    </source>
</evidence>
<evidence type="ECO:0000256" key="2">
    <source>
        <dbReference type="ARBA" id="ARBA00022692"/>
    </source>
</evidence>
<dbReference type="PANTHER" id="PTHR21212">
    <property type="entry name" value="BERNARDINELLI-SEIP CONGENITAL LIPODYSTROPHY 2 HOMOLOG BSCL2 PROTEIN"/>
    <property type="match status" value="1"/>
</dbReference>
<evidence type="ECO:0000256" key="3">
    <source>
        <dbReference type="ARBA" id="ARBA00022824"/>
    </source>
</evidence>
<evidence type="ECO:0000256" key="1">
    <source>
        <dbReference type="ARBA" id="ARBA00004477"/>
    </source>
</evidence>
<comment type="caution">
    <text evidence="9">The sequence shown here is derived from an EMBL/GenBank/DDBJ whole genome shotgun (WGS) entry which is preliminary data.</text>
</comment>
<dbReference type="Proteomes" id="UP000053095">
    <property type="component" value="Unassembled WGS sequence"/>
</dbReference>
<sequence>MSDKGNHSDEEDEYEEEESIVWRTARVGFTPFRALFSKEARKAYLGAILFLSTSIALFCVAAVAYWVFYLNYVPQIGLTRVVHLQFGDEHPWGVTSLGSDLASLQQYDVSVSLKLPRTPANLATGNFMLDLTLHSPPQTSIVGTNTSTTLIAHSRRPAILTYTSRLVDTAHTLSRMPLYLIGWREAETLEVPMFENLEFARGWRNVPASLRLEIQSREQMQLYGAEVNFRAKFRGLRWLMYRWRLLSFFAFTSMFWSVSMISSSIVWLLVSQYLGSTAHDDQRIKKEEETEDNDRAIKKESSRRDDDIVKQEELEETTNIPPLGTQSGNEAEDVESIRRIHDSSDSGRGTAFDGHDTPGAQRRRSHLSE</sequence>
<accession>A0A6V8HEA8</accession>
<feature type="region of interest" description="Disordered" evidence="7">
    <location>
        <begin position="280"/>
        <end position="369"/>
    </location>
</feature>
<keyword evidence="5" id="KW-0443">Lipid metabolism</keyword>
<reference evidence="10" key="1">
    <citation type="journal article" date="2015" name="Genome Announc.">
        <title>Draft genome sequence of Talaromyces cellulolyticus strain Y-94, a source of lignocellulosic biomass-degrading enzymes.</title>
        <authorList>
            <person name="Fujii T."/>
            <person name="Koike H."/>
            <person name="Sawayama S."/>
            <person name="Yano S."/>
            <person name="Inoue H."/>
        </authorList>
    </citation>
    <scope>NUCLEOTIDE SEQUENCE [LARGE SCALE GENOMIC DNA]</scope>
    <source>
        <strain evidence="10">Y-94</strain>
    </source>
</reference>
<feature type="compositionally biased region" description="Basic and acidic residues" evidence="7">
    <location>
        <begin position="280"/>
        <end position="312"/>
    </location>
</feature>